<dbReference type="EMBL" id="BMAW01091086">
    <property type="protein sequence ID" value="GFS47889.1"/>
    <property type="molecule type" value="Genomic_DNA"/>
</dbReference>
<dbReference type="AlphaFoldDB" id="A0A8X6ILB8"/>
<comment type="caution">
    <text evidence="1">The sequence shown here is derived from an EMBL/GenBank/DDBJ whole genome shotgun (WGS) entry which is preliminary data.</text>
</comment>
<accession>A0A8X6ILB8</accession>
<protein>
    <submittedName>
        <fullName evidence="1">Uncharacterized protein</fullName>
    </submittedName>
</protein>
<reference evidence="1" key="1">
    <citation type="submission" date="2020-08" db="EMBL/GenBank/DDBJ databases">
        <title>Multicomponent nature underlies the extraordinary mechanical properties of spider dragline silk.</title>
        <authorList>
            <person name="Kono N."/>
            <person name="Nakamura H."/>
            <person name="Mori M."/>
            <person name="Yoshida Y."/>
            <person name="Ohtoshi R."/>
            <person name="Malay A.D."/>
            <person name="Moran D.A.P."/>
            <person name="Tomita M."/>
            <person name="Numata K."/>
            <person name="Arakawa K."/>
        </authorList>
    </citation>
    <scope>NUCLEOTIDE SEQUENCE</scope>
</reference>
<proteinExistence type="predicted"/>
<gene>
    <name evidence="1" type="ORF">NPIL_48461</name>
</gene>
<dbReference type="Proteomes" id="UP000887013">
    <property type="component" value="Unassembled WGS sequence"/>
</dbReference>
<keyword evidence="2" id="KW-1185">Reference proteome</keyword>
<evidence type="ECO:0000313" key="2">
    <source>
        <dbReference type="Proteomes" id="UP000887013"/>
    </source>
</evidence>
<sequence length="114" mass="13089">MCSSVEQNKGIARKCCDVGFLFSHRLEESRKRLKFSPSCSEGMCDSANSTRISLTGFVLPLRLLHLTDATQRTARISRCVILLHKRLRKQIKEQIATQNMRYIFAVQSKPFLSR</sequence>
<organism evidence="1 2">
    <name type="scientific">Nephila pilipes</name>
    <name type="common">Giant wood spider</name>
    <name type="synonym">Nephila maculata</name>
    <dbReference type="NCBI Taxonomy" id="299642"/>
    <lineage>
        <taxon>Eukaryota</taxon>
        <taxon>Metazoa</taxon>
        <taxon>Ecdysozoa</taxon>
        <taxon>Arthropoda</taxon>
        <taxon>Chelicerata</taxon>
        <taxon>Arachnida</taxon>
        <taxon>Araneae</taxon>
        <taxon>Araneomorphae</taxon>
        <taxon>Entelegynae</taxon>
        <taxon>Araneoidea</taxon>
        <taxon>Nephilidae</taxon>
        <taxon>Nephila</taxon>
    </lineage>
</organism>
<name>A0A8X6ILB8_NEPPI</name>
<evidence type="ECO:0000313" key="1">
    <source>
        <dbReference type="EMBL" id="GFS47889.1"/>
    </source>
</evidence>